<dbReference type="Proteomes" id="UP000007110">
    <property type="component" value="Unassembled WGS sequence"/>
</dbReference>
<dbReference type="InterPro" id="IPR003410">
    <property type="entry name" value="HYR_dom"/>
</dbReference>
<evidence type="ECO:0000259" key="4">
    <source>
        <dbReference type="PROSITE" id="PS50825"/>
    </source>
</evidence>
<dbReference type="InParanoid" id="A0A7M7PDD8"/>
<sequence length="1235" mass="132939">MSELEEEVLLDLEFKVDEHSSTTSDSGTGSDSDDDNGGDLEGESGSLDLVTGCLWSLSMTAAPRAIALDLVNGKIYWTMYNDQAIAYANLDGSSVQKIFVYEKFLQPTAILVDPVKGYLVWSTRFVQEVVKATLGATNHQVVGSFHAGGMVTEECADNTTRLFYYKNADSLGVTNLDGSGDRTIHVHSNYWPAISLSKYGSKLFWTSWEYSDGFATGKYLSFEYDMKLSTRTVPSRTVTLTDGSNLDINPSTIRIISNNSTIDIKAMFFLTATYNEPVAIQGCPDNIVVNIDDNASNEPSISWTEPVLNSWSSCPRMDFLGTGTNGARLDLCFFDNDPPIVTCQNVTANSTFPNSLLELIEDFDYTYMDENPYNKTNGTRIRFNFNIGPDGDLLPPGHIPVELIAQDNCGEEATCLFYVENTLTELPVNCPDLNRTISTDPDQATYTFNPDFGADNVTKSVDGYRYHGGGVSVNLTLGGSPVGSSVSIGTHDVIALIYDGELSKTCTGIYIVKDTDPPILTCSNVTLDLDLDSPNTFSGLTNGTTYTYTDASADPNGVTYNVSEDDLFPPGYTPVTLLAVDAYNNSDSCLFYVQNTLTELPVDCPNLNRTISTDPDQATYTFNPDFGADNVTKSVDGYRYHGGGVSVNLTLGGSPVGSSVSIGTHDVIALIYDGELSKTCTGIYIVKDTDPPILTCSNVTLDLDLDSPNTFSGLTNGTTYTYTDASADPNGVTYNVSEDDLFPPGYTPVTLLAVDAYNNSDSCLFYVQNTLTELPVDCPNLNRTISTDPDQATYTFNPDFGADDVTKSVDGYRYHGGGVSVNLTLGGSPVGSSVSIGTHDVIALIYDGELSKTCTGIYIVKDTDPPILTCSNVTLDLDLDSPNTFSGLTNGTTYTYTDASADPNGVTYNVSEDDLFPPGYTPVTLLAVDAYNNSDSCLFYVQNTLTELPVDCPNLNRTISTDPDQATYTFNPDFGADNVTKSVDGYRYHGGDVSVNLTLGGSPVGSSVSIGTHDTIALIYDDELTKTCMGIYIVKDTDPPILTCSNVALHLDTPNTFSGLTNGTTYTYQDASAAPNGVTYNVSEDDLFPPGYTPVTLLAVDAFNNSDSCLFYLQNTLTELPVNCSDFDRTIGTDPGQATYTFSPDFGADDVTKSVDGYRYHGGDVSVNITLGGSPVGSGVSIGTHDVIALIYDDELSKTCTGTYHVQGSRRSYILTQLHSEPCQGMIAGCNVPES</sequence>
<dbReference type="GeneID" id="105443455"/>
<feature type="region of interest" description="Disordered" evidence="3">
    <location>
        <begin position="15"/>
        <end position="42"/>
    </location>
</feature>
<name>A0A7M7PDD8_STRPU</name>
<evidence type="ECO:0000256" key="1">
    <source>
        <dbReference type="ARBA" id="ARBA00022737"/>
    </source>
</evidence>
<dbReference type="AlphaFoldDB" id="A0A7M7PDD8"/>
<feature type="compositionally biased region" description="Acidic residues" evidence="3">
    <location>
        <begin position="31"/>
        <end position="42"/>
    </location>
</feature>
<dbReference type="KEGG" id="spu:105443455"/>
<keyword evidence="1" id="KW-0677">Repeat</keyword>
<keyword evidence="6" id="KW-1185">Reference proteome</keyword>
<feature type="domain" description="HYR" evidence="4">
    <location>
        <begin position="513"/>
        <end position="597"/>
    </location>
</feature>
<reference evidence="6" key="1">
    <citation type="submission" date="2015-02" db="EMBL/GenBank/DDBJ databases">
        <title>Genome sequencing for Strongylocentrotus purpuratus.</title>
        <authorList>
            <person name="Murali S."/>
            <person name="Liu Y."/>
            <person name="Vee V."/>
            <person name="English A."/>
            <person name="Wang M."/>
            <person name="Skinner E."/>
            <person name="Han Y."/>
            <person name="Muzny D.M."/>
            <person name="Worley K.C."/>
            <person name="Gibbs R.A."/>
        </authorList>
    </citation>
    <scope>NUCLEOTIDE SEQUENCE</scope>
</reference>
<reference evidence="5" key="2">
    <citation type="submission" date="2021-01" db="UniProtKB">
        <authorList>
            <consortium name="EnsemblMetazoa"/>
        </authorList>
    </citation>
    <scope>IDENTIFICATION</scope>
</reference>
<dbReference type="EnsemblMetazoa" id="XM_030993703">
    <property type="protein sequence ID" value="XP_030849563"/>
    <property type="gene ID" value="LOC105443455"/>
</dbReference>
<feature type="domain" description="HYR" evidence="4">
    <location>
        <begin position="861"/>
        <end position="945"/>
    </location>
</feature>
<dbReference type="PANTHER" id="PTHR24273">
    <property type="entry name" value="FI04643P-RELATED"/>
    <property type="match status" value="1"/>
</dbReference>
<dbReference type="PROSITE" id="PS50825">
    <property type="entry name" value="HYR"/>
    <property type="match status" value="5"/>
</dbReference>
<dbReference type="RefSeq" id="XP_030849563.1">
    <property type="nucleotide sequence ID" value="XM_030993703.1"/>
</dbReference>
<feature type="domain" description="HYR" evidence="4">
    <location>
        <begin position="334"/>
        <end position="423"/>
    </location>
</feature>
<evidence type="ECO:0000256" key="3">
    <source>
        <dbReference type="SAM" id="MobiDB-lite"/>
    </source>
</evidence>
<dbReference type="InterPro" id="IPR011042">
    <property type="entry name" value="6-blade_b-propeller_TolB-like"/>
</dbReference>
<proteinExistence type="predicted"/>
<feature type="compositionally biased region" description="Low complexity" evidence="3">
    <location>
        <begin position="21"/>
        <end position="30"/>
    </location>
</feature>
<dbReference type="PROSITE" id="PS51120">
    <property type="entry name" value="LDLRB"/>
    <property type="match status" value="1"/>
</dbReference>
<dbReference type="PANTHER" id="PTHR24273:SF32">
    <property type="entry name" value="HYALIN"/>
    <property type="match status" value="1"/>
</dbReference>
<protein>
    <recommendedName>
        <fullName evidence="4">HYR domain-containing protein</fullName>
    </recommendedName>
</protein>
<dbReference type="SMART" id="SM00135">
    <property type="entry name" value="LY"/>
    <property type="match status" value="2"/>
</dbReference>
<feature type="domain" description="HYR" evidence="4">
    <location>
        <begin position="687"/>
        <end position="771"/>
    </location>
</feature>
<dbReference type="Pfam" id="PF02494">
    <property type="entry name" value="HYR"/>
    <property type="match status" value="1"/>
</dbReference>
<accession>A0A7M7PDD8</accession>
<dbReference type="InterPro" id="IPR000033">
    <property type="entry name" value="LDLR_classB_rpt"/>
</dbReference>
<organism evidence="5 6">
    <name type="scientific">Strongylocentrotus purpuratus</name>
    <name type="common">Purple sea urchin</name>
    <dbReference type="NCBI Taxonomy" id="7668"/>
    <lineage>
        <taxon>Eukaryota</taxon>
        <taxon>Metazoa</taxon>
        <taxon>Echinodermata</taxon>
        <taxon>Eleutherozoa</taxon>
        <taxon>Echinozoa</taxon>
        <taxon>Echinoidea</taxon>
        <taxon>Euechinoidea</taxon>
        <taxon>Echinacea</taxon>
        <taxon>Camarodonta</taxon>
        <taxon>Echinidea</taxon>
        <taxon>Strongylocentrotidae</taxon>
        <taxon>Strongylocentrotus</taxon>
    </lineage>
</organism>
<dbReference type="Gene3D" id="2.120.10.30">
    <property type="entry name" value="TolB, C-terminal domain"/>
    <property type="match status" value="1"/>
</dbReference>
<feature type="repeat" description="LDL-receptor class B" evidence="2">
    <location>
        <begin position="73"/>
        <end position="116"/>
    </location>
</feature>
<dbReference type="SUPFAM" id="SSF63825">
    <property type="entry name" value="YWTD domain"/>
    <property type="match status" value="1"/>
</dbReference>
<evidence type="ECO:0000313" key="5">
    <source>
        <dbReference type="EnsemblMetazoa" id="XP_030849563"/>
    </source>
</evidence>
<evidence type="ECO:0000256" key="2">
    <source>
        <dbReference type="PROSITE-ProRule" id="PRU00461"/>
    </source>
</evidence>
<evidence type="ECO:0000313" key="6">
    <source>
        <dbReference type="Proteomes" id="UP000007110"/>
    </source>
</evidence>
<feature type="domain" description="HYR" evidence="4">
    <location>
        <begin position="1035"/>
        <end position="1117"/>
    </location>
</feature>